<evidence type="ECO:0000256" key="5">
    <source>
        <dbReference type="ARBA" id="ARBA00023136"/>
    </source>
</evidence>
<dbReference type="Pfam" id="PF13715">
    <property type="entry name" value="CarbopepD_reg_2"/>
    <property type="match status" value="1"/>
</dbReference>
<dbReference type="InterPro" id="IPR023996">
    <property type="entry name" value="TonB-dep_OMP_SusC/RagA"/>
</dbReference>
<dbReference type="InterPro" id="IPR008969">
    <property type="entry name" value="CarboxyPept-like_regulatory"/>
</dbReference>
<feature type="domain" description="TonB-dependent receptor plug" evidence="8">
    <location>
        <begin position="119"/>
        <end position="227"/>
    </location>
</feature>
<dbReference type="EMBL" id="CZAI01000011">
    <property type="protein sequence ID" value="CUQ07773.1"/>
    <property type="molecule type" value="Genomic_DNA"/>
</dbReference>
<dbReference type="InterPro" id="IPR023997">
    <property type="entry name" value="TonB-dep_OMP_SusC/RagA_CS"/>
</dbReference>
<dbReference type="Gene3D" id="2.170.130.10">
    <property type="entry name" value="TonB-dependent receptor, plug domain"/>
    <property type="match status" value="1"/>
</dbReference>
<protein>
    <submittedName>
        <fullName evidence="9">Putative TonB-linked outer membrane receptor protein</fullName>
    </submittedName>
</protein>
<keyword evidence="6 7" id="KW-0998">Cell outer membrane</keyword>
<organism evidence="9 10">
    <name type="scientific">Bacteroides caccae</name>
    <dbReference type="NCBI Taxonomy" id="47678"/>
    <lineage>
        <taxon>Bacteria</taxon>
        <taxon>Pseudomonadati</taxon>
        <taxon>Bacteroidota</taxon>
        <taxon>Bacteroidia</taxon>
        <taxon>Bacteroidales</taxon>
        <taxon>Bacteroidaceae</taxon>
        <taxon>Bacteroides</taxon>
    </lineage>
</organism>
<keyword evidence="3 7" id="KW-1134">Transmembrane beta strand</keyword>
<evidence type="ECO:0000256" key="2">
    <source>
        <dbReference type="ARBA" id="ARBA00022448"/>
    </source>
</evidence>
<evidence type="ECO:0000256" key="1">
    <source>
        <dbReference type="ARBA" id="ARBA00004571"/>
    </source>
</evidence>
<dbReference type="GeneID" id="75115523"/>
<keyword evidence="9" id="KW-0675">Receptor</keyword>
<dbReference type="SUPFAM" id="SSF49464">
    <property type="entry name" value="Carboxypeptidase regulatory domain-like"/>
    <property type="match status" value="1"/>
</dbReference>
<dbReference type="FunFam" id="2.60.40.1120:FF:000003">
    <property type="entry name" value="Outer membrane protein Omp121"/>
    <property type="match status" value="1"/>
</dbReference>
<evidence type="ECO:0000313" key="10">
    <source>
        <dbReference type="Proteomes" id="UP000095657"/>
    </source>
</evidence>
<reference evidence="9 10" key="1">
    <citation type="submission" date="2015-09" db="EMBL/GenBank/DDBJ databases">
        <authorList>
            <consortium name="Pathogen Informatics"/>
        </authorList>
    </citation>
    <scope>NUCLEOTIDE SEQUENCE [LARGE SCALE GENOMIC DNA]</scope>
    <source>
        <strain evidence="9 10">2789STDY5834880</strain>
    </source>
</reference>
<dbReference type="InterPro" id="IPR037066">
    <property type="entry name" value="Plug_dom_sf"/>
</dbReference>
<dbReference type="Pfam" id="PF07715">
    <property type="entry name" value="Plug"/>
    <property type="match status" value="1"/>
</dbReference>
<comment type="subcellular location">
    <subcellularLocation>
        <location evidence="1 7">Cell outer membrane</location>
        <topology evidence="1 7">Multi-pass membrane protein</topology>
    </subcellularLocation>
</comment>
<dbReference type="SUPFAM" id="SSF56935">
    <property type="entry name" value="Porins"/>
    <property type="match status" value="1"/>
</dbReference>
<dbReference type="PANTHER" id="PTHR30069">
    <property type="entry name" value="TONB-DEPENDENT OUTER MEMBRANE RECEPTOR"/>
    <property type="match status" value="1"/>
</dbReference>
<dbReference type="GO" id="GO:0015344">
    <property type="term" value="F:siderophore uptake transmembrane transporter activity"/>
    <property type="evidence" value="ECO:0007669"/>
    <property type="project" value="TreeGrafter"/>
</dbReference>
<dbReference type="AlphaFoldDB" id="A0A174TCR0"/>
<dbReference type="PROSITE" id="PS52016">
    <property type="entry name" value="TONB_DEPENDENT_REC_3"/>
    <property type="match status" value="1"/>
</dbReference>
<dbReference type="InterPro" id="IPR036942">
    <property type="entry name" value="Beta-barrel_TonB_sf"/>
</dbReference>
<dbReference type="PANTHER" id="PTHR30069:SF37">
    <property type="entry name" value="FERRIC VIBRIOBACTIN RECEPTOR VIUA"/>
    <property type="match status" value="1"/>
</dbReference>
<dbReference type="STRING" id="47678.ERS852494_03889"/>
<accession>A0A174TCR0</accession>
<name>A0A174TCR0_9BACE</name>
<comment type="similarity">
    <text evidence="7">Belongs to the TonB-dependent receptor family.</text>
</comment>
<dbReference type="Gene3D" id="2.60.40.1120">
    <property type="entry name" value="Carboxypeptidase-like, regulatory domain"/>
    <property type="match status" value="1"/>
</dbReference>
<dbReference type="GO" id="GO:0009279">
    <property type="term" value="C:cell outer membrane"/>
    <property type="evidence" value="ECO:0007669"/>
    <property type="project" value="UniProtKB-SubCell"/>
</dbReference>
<gene>
    <name evidence="9" type="ORF">ERS852494_03889</name>
</gene>
<evidence type="ECO:0000313" key="9">
    <source>
        <dbReference type="EMBL" id="CUQ07773.1"/>
    </source>
</evidence>
<dbReference type="InterPro" id="IPR012910">
    <property type="entry name" value="Plug_dom"/>
</dbReference>
<keyword evidence="4 7" id="KW-0812">Transmembrane</keyword>
<dbReference type="NCBIfam" id="TIGR04057">
    <property type="entry name" value="SusC_RagA_signa"/>
    <property type="match status" value="1"/>
</dbReference>
<dbReference type="NCBIfam" id="TIGR04056">
    <property type="entry name" value="OMP_RagA_SusC"/>
    <property type="match status" value="1"/>
</dbReference>
<evidence type="ECO:0000256" key="6">
    <source>
        <dbReference type="ARBA" id="ARBA00023237"/>
    </source>
</evidence>
<evidence type="ECO:0000259" key="8">
    <source>
        <dbReference type="Pfam" id="PF07715"/>
    </source>
</evidence>
<evidence type="ECO:0000256" key="4">
    <source>
        <dbReference type="ARBA" id="ARBA00022692"/>
    </source>
</evidence>
<dbReference type="FunFam" id="2.170.130.10:FF:000003">
    <property type="entry name" value="SusC/RagA family TonB-linked outer membrane protein"/>
    <property type="match status" value="1"/>
</dbReference>
<dbReference type="Gene3D" id="2.40.170.20">
    <property type="entry name" value="TonB-dependent receptor, beta-barrel domain"/>
    <property type="match status" value="1"/>
</dbReference>
<keyword evidence="2 7" id="KW-0813">Transport</keyword>
<evidence type="ECO:0000256" key="7">
    <source>
        <dbReference type="PROSITE-ProRule" id="PRU01360"/>
    </source>
</evidence>
<dbReference type="InterPro" id="IPR039426">
    <property type="entry name" value="TonB-dep_rcpt-like"/>
</dbReference>
<keyword evidence="5 7" id="KW-0472">Membrane</keyword>
<evidence type="ECO:0000256" key="3">
    <source>
        <dbReference type="ARBA" id="ARBA00022452"/>
    </source>
</evidence>
<dbReference type="RefSeq" id="WP_005682806.1">
    <property type="nucleotide sequence ID" value="NZ_CABMOQ010000024.1"/>
</dbReference>
<dbReference type="Proteomes" id="UP000095657">
    <property type="component" value="Unassembled WGS sequence"/>
</dbReference>
<sequence>MNGQKQNFFRIFLAGVLILLSFAVYAQENTVIGKVYDVSGEPIIGASVVIQGTTQGTITDMDGAFQLKAQPSQTLVVSFLGYKDVILPIGNKNNFKVTLEEDSKKLDEVVVVGYATQKKVNLTGSVASVSSKDIQDIPVANTATLLQGRLPGLVLTQNGAQAGNDNPEIRIRGIGTFGNNNPMVLIDGVEGSLSQISEIPSADIDNISVLKDAASAAIYGVRAANGVILITTKRGQASSRVKVSYSGSYTLQTPGIVPDYVDSYNWALMRNEVNPDTFSPEALQKLKDGSDPDHYANTNWLDAVLRNASMHQHHLSVSGGSENTHFMASVAYSNQDGIMVKTGVERFSFRSNLDTRYKRFTFGLNLSGNKNNVTAPAVAPSGEGGIMRFVSWFTRPTVPVMYSNGHYGYVDGSSMSAEMVKNPVELMSLGHRSNEYWRFNGKAFAGIELWEGLKFQTSLAYAFDLNATKSYTPKSPARYDADGNIVKAAGETNKEEDYWYRNATWTNENLLTYNKQFDKHNINVLLGHSVIGSRFYKTTASIQGFPTENIYELKGGTINPGATGESEEYKLQSFFGRVNYSYDDRYLFEFNIRHDGSSRMPKANRYATFPSLSAGWVFSNEGFMKDYRNFSLGKLRLSWGKLGNQEIGNYAYAATLGASGNYFFDQGADKQAGMVQTSVPNENIKWETTRSVNIALDLGFFNNRIQTTFEWFDKKTSDILMQLAMPGIFLGSLSAPYQNVGAVRNRGWEWTVNYSDSRGDWAWNAGFNLSRVKNEILEMGELEEKIDGNIINRIGNPIGAYFGYKAIGIYRTEADLQRTNSKGEVIKQNGVAPKLGDIMYADLDDNGNITPEDRDIIGNPFPKYSYSFNLGASWKNFDLSTFWQGVGGIYRYSWETSTDIRGNLTSRWVNRYSADNINAPMPALGNTMNDSYSSFWLEKSDYLRLKNLEFGYTFRQAELAKVGISSIRVYFAGSNLLTFTPLKNWDPEKSSGDTRNDVHPNMRTYSFGLNIQF</sequence>
<dbReference type="GO" id="GO:0044718">
    <property type="term" value="P:siderophore transmembrane transport"/>
    <property type="evidence" value="ECO:0007669"/>
    <property type="project" value="TreeGrafter"/>
</dbReference>
<proteinExistence type="inferred from homology"/>